<dbReference type="Proteomes" id="UP000283210">
    <property type="component" value="Chromosome 8"/>
</dbReference>
<dbReference type="GO" id="GO:0032190">
    <property type="term" value="F:acrosin binding"/>
    <property type="evidence" value="ECO:0007669"/>
    <property type="project" value="TreeGrafter"/>
</dbReference>
<dbReference type="EMBL" id="CM012444">
    <property type="protein sequence ID" value="RVE69104.1"/>
    <property type="molecule type" value="Genomic_DNA"/>
</dbReference>
<evidence type="ECO:0000313" key="3">
    <source>
        <dbReference type="Proteomes" id="UP000283210"/>
    </source>
</evidence>
<sequence length="393" mass="43285">MKDLTQKLPDQKQKPEAPVFDSNKPSAAAGGFPYQVQVQTSDSPSHDFSPYYHFYHHPKIPLPGSQDSSSGLESSTNPHSFRFPAVSDVQQASDASQQSSPPKTPPYPDTIPIKYKPPAPYPSHFLPYYLYSYPPTARGEARRLGLINPHLVANLSYFHTYSAYDKSSINARIKQAEVDQTEDFSNTKPDLDERHSSSVTPAPQPPVPPRYPPKPKLAAAPLPEQSSVYRPNSYQYFYHPFYGYYLVYYPPAAWSGTNTLSRTNPYSPAVPLCGFGLLLDPDCTNHLSCCSHTFKDGIPEQYFVFAVPDSVLEPSLLSAGNNTSCSPQRLTSDLAIFIVPVEGCGVNKHMLGHTVVHLLEVHGTESSKEGKAAAKSPVRMTVGCSSSPTFQVK</sequence>
<gene>
    <name evidence="2" type="ORF">OJAV_G00074570</name>
</gene>
<evidence type="ECO:0000256" key="1">
    <source>
        <dbReference type="SAM" id="MobiDB-lite"/>
    </source>
</evidence>
<accession>A0A3S2PKF3</accession>
<dbReference type="PANTHER" id="PTHR23343:SF117">
    <property type="entry name" value="ZONA PELLUCIDA SPERM-BINDING PROTEIN 4-LIKE ISOFORM X1"/>
    <property type="match status" value="1"/>
</dbReference>
<organism evidence="2 3">
    <name type="scientific">Oryzias javanicus</name>
    <name type="common">Javanese ricefish</name>
    <name type="synonym">Aplocheilus javanicus</name>
    <dbReference type="NCBI Taxonomy" id="123683"/>
    <lineage>
        <taxon>Eukaryota</taxon>
        <taxon>Metazoa</taxon>
        <taxon>Chordata</taxon>
        <taxon>Craniata</taxon>
        <taxon>Vertebrata</taxon>
        <taxon>Euteleostomi</taxon>
        <taxon>Actinopterygii</taxon>
        <taxon>Neopterygii</taxon>
        <taxon>Teleostei</taxon>
        <taxon>Neoteleostei</taxon>
        <taxon>Acanthomorphata</taxon>
        <taxon>Ovalentaria</taxon>
        <taxon>Atherinomorphae</taxon>
        <taxon>Beloniformes</taxon>
        <taxon>Adrianichthyidae</taxon>
        <taxon>Oryziinae</taxon>
        <taxon>Oryzias</taxon>
    </lineage>
</organism>
<feature type="compositionally biased region" description="Low complexity" evidence="1">
    <location>
        <begin position="65"/>
        <end position="75"/>
    </location>
</feature>
<reference evidence="2 3" key="1">
    <citation type="submission" date="2018-11" db="EMBL/GenBank/DDBJ databases">
        <authorList>
            <person name="Lopez-Roques C."/>
            <person name="Donnadieu C."/>
            <person name="Bouchez O."/>
            <person name="Klopp C."/>
            <person name="Cabau C."/>
            <person name="Zahm M."/>
        </authorList>
    </citation>
    <scope>NUCLEOTIDE SEQUENCE [LARGE SCALE GENOMIC DNA]</scope>
    <source>
        <strain evidence="2">RS831</strain>
        <tissue evidence="2">Whole body</tissue>
    </source>
</reference>
<dbReference type="AlphaFoldDB" id="A0A3S2PKF3"/>
<dbReference type="GO" id="GO:0035805">
    <property type="term" value="C:egg coat"/>
    <property type="evidence" value="ECO:0007669"/>
    <property type="project" value="TreeGrafter"/>
</dbReference>
<feature type="region of interest" description="Disordered" evidence="1">
    <location>
        <begin position="178"/>
        <end position="216"/>
    </location>
</feature>
<reference evidence="2 3" key="2">
    <citation type="submission" date="2019-01" db="EMBL/GenBank/DDBJ databases">
        <title>A chromosome length genome reference of the Java medaka (oryzias javanicus).</title>
        <authorList>
            <person name="Herpin A."/>
            <person name="Takehana Y."/>
            <person name="Naruse K."/>
            <person name="Ansai S."/>
            <person name="Kawaguchi M."/>
        </authorList>
    </citation>
    <scope>NUCLEOTIDE SEQUENCE [LARGE SCALE GENOMIC DNA]</scope>
    <source>
        <strain evidence="2">RS831</strain>
        <tissue evidence="2">Whole body</tissue>
    </source>
</reference>
<proteinExistence type="predicted"/>
<feature type="compositionally biased region" description="Basic and acidic residues" evidence="1">
    <location>
        <begin position="1"/>
        <end position="15"/>
    </location>
</feature>
<keyword evidence="3" id="KW-1185">Reference proteome</keyword>
<dbReference type="InterPro" id="IPR051148">
    <property type="entry name" value="Zona_Pellucida_Domain_gp"/>
</dbReference>
<dbReference type="PANTHER" id="PTHR23343">
    <property type="entry name" value="ZONA PELLUCIDA SPERM-BINDING PROTEIN"/>
    <property type="match status" value="1"/>
</dbReference>
<feature type="compositionally biased region" description="Pro residues" evidence="1">
    <location>
        <begin position="202"/>
        <end position="215"/>
    </location>
</feature>
<feature type="compositionally biased region" description="Pro residues" evidence="1">
    <location>
        <begin position="102"/>
        <end position="112"/>
    </location>
</feature>
<dbReference type="GO" id="GO:0060468">
    <property type="term" value="P:prevention of polyspermy"/>
    <property type="evidence" value="ECO:0007669"/>
    <property type="project" value="TreeGrafter"/>
</dbReference>
<evidence type="ECO:0000313" key="2">
    <source>
        <dbReference type="EMBL" id="RVE69104.1"/>
    </source>
</evidence>
<feature type="compositionally biased region" description="Low complexity" evidence="1">
    <location>
        <begin position="85"/>
        <end position="101"/>
    </location>
</feature>
<feature type="region of interest" description="Disordered" evidence="1">
    <location>
        <begin position="1"/>
        <end position="112"/>
    </location>
</feature>
<name>A0A3S2PKF3_ORYJA</name>
<dbReference type="GO" id="GO:0035804">
    <property type="term" value="F:structural constituent of egg coat"/>
    <property type="evidence" value="ECO:0007669"/>
    <property type="project" value="TreeGrafter"/>
</dbReference>
<dbReference type="GO" id="GO:0007339">
    <property type="term" value="P:binding of sperm to zona pellucida"/>
    <property type="evidence" value="ECO:0007669"/>
    <property type="project" value="TreeGrafter"/>
</dbReference>
<evidence type="ECO:0008006" key="4">
    <source>
        <dbReference type="Google" id="ProtNLM"/>
    </source>
</evidence>
<protein>
    <recommendedName>
        <fullName evidence="4">ZP domain-containing protein</fullName>
    </recommendedName>
</protein>